<dbReference type="InterPro" id="IPR006197">
    <property type="entry name" value="Peptidase_S24_LexA"/>
</dbReference>
<dbReference type="Gene3D" id="1.10.10.10">
    <property type="entry name" value="Winged helix-like DNA-binding domain superfamily/Winged helix DNA-binding domain"/>
    <property type="match status" value="1"/>
</dbReference>
<dbReference type="GO" id="GO:0006281">
    <property type="term" value="P:DNA repair"/>
    <property type="evidence" value="ECO:0007669"/>
    <property type="project" value="UniProtKB-UniRule"/>
</dbReference>
<protein>
    <recommendedName>
        <fullName evidence="12">LexA repressor</fullName>
        <ecNumber evidence="12">3.4.21.88</ecNumber>
    </recommendedName>
</protein>
<dbReference type="EMBL" id="MNLH01000008">
    <property type="protein sequence ID" value="PNS42851.1"/>
    <property type="molecule type" value="Genomic_DNA"/>
</dbReference>
<feature type="active site" description="For autocatalytic cleavage activity" evidence="12">
    <location>
        <position position="200"/>
    </location>
</feature>
<evidence type="ECO:0000256" key="3">
    <source>
        <dbReference type="ARBA" id="ARBA00022705"/>
    </source>
</evidence>
<evidence type="ECO:0000256" key="1">
    <source>
        <dbReference type="ARBA" id="ARBA00007484"/>
    </source>
</evidence>
<accession>A0A2K1STG4</accession>
<dbReference type="Gene3D" id="2.10.109.10">
    <property type="entry name" value="Umud Fragment, subunit A"/>
    <property type="match status" value="1"/>
</dbReference>
<evidence type="ECO:0000313" key="17">
    <source>
        <dbReference type="Proteomes" id="UP000236146"/>
    </source>
</evidence>
<feature type="active site" description="For autocatalytic cleavage activity" evidence="12">
    <location>
        <position position="163"/>
    </location>
</feature>
<dbReference type="GO" id="GO:0045892">
    <property type="term" value="P:negative regulation of DNA-templated transcription"/>
    <property type="evidence" value="ECO:0007669"/>
    <property type="project" value="UniProtKB-UniRule"/>
</dbReference>
<dbReference type="GO" id="GO:0004252">
    <property type="term" value="F:serine-type endopeptidase activity"/>
    <property type="evidence" value="ECO:0007669"/>
    <property type="project" value="UniProtKB-UniRule"/>
</dbReference>
<dbReference type="HAMAP" id="MF_00015">
    <property type="entry name" value="LexA"/>
    <property type="match status" value="1"/>
</dbReference>
<dbReference type="GO" id="GO:0009432">
    <property type="term" value="P:SOS response"/>
    <property type="evidence" value="ECO:0007669"/>
    <property type="project" value="UniProtKB-UniRule"/>
</dbReference>
<keyword evidence="5 12" id="KW-0378">Hydrolase</keyword>
<dbReference type="AlphaFoldDB" id="A0A2K1STG4"/>
<dbReference type="InterPro" id="IPR036286">
    <property type="entry name" value="LexA/Signal_pep-like_sf"/>
</dbReference>
<dbReference type="InterPro" id="IPR039418">
    <property type="entry name" value="LexA-like"/>
</dbReference>
<dbReference type="PANTHER" id="PTHR33516:SF2">
    <property type="entry name" value="LEXA REPRESSOR-RELATED"/>
    <property type="match status" value="1"/>
</dbReference>
<keyword evidence="9 12" id="KW-0804">Transcription</keyword>
<comment type="similarity">
    <text evidence="1 12 13">Belongs to the peptidase S24 family.</text>
</comment>
<feature type="site" description="Cleavage; by autolysis" evidence="12">
    <location>
        <begin position="128"/>
        <end position="129"/>
    </location>
</feature>
<comment type="subunit">
    <text evidence="12">Homodimer.</text>
</comment>
<evidence type="ECO:0000256" key="8">
    <source>
        <dbReference type="ARBA" id="ARBA00023125"/>
    </source>
</evidence>
<dbReference type="CDD" id="cd06529">
    <property type="entry name" value="S24_LexA-like"/>
    <property type="match status" value="1"/>
</dbReference>
<evidence type="ECO:0000259" key="15">
    <source>
        <dbReference type="Pfam" id="PF01726"/>
    </source>
</evidence>
<evidence type="ECO:0000256" key="2">
    <source>
        <dbReference type="ARBA" id="ARBA00022491"/>
    </source>
</evidence>
<evidence type="ECO:0000256" key="11">
    <source>
        <dbReference type="ARBA" id="ARBA00023236"/>
    </source>
</evidence>
<evidence type="ECO:0000313" key="16">
    <source>
        <dbReference type="EMBL" id="PNS42851.1"/>
    </source>
</evidence>
<dbReference type="Pfam" id="PF00717">
    <property type="entry name" value="Peptidase_S24"/>
    <property type="match status" value="1"/>
</dbReference>
<keyword evidence="2 12" id="KW-0678">Repressor</keyword>
<keyword evidence="3 12" id="KW-0235">DNA replication</keyword>
<dbReference type="EC" id="3.4.21.88" evidence="12"/>
<name>A0A2K1STG4_GARVA</name>
<comment type="caution">
    <text evidence="16">The sequence shown here is derived from an EMBL/GenBank/DDBJ whole genome shotgun (WGS) entry which is preliminary data.</text>
</comment>
<dbReference type="PRINTS" id="PR00726">
    <property type="entry name" value="LEXASERPTASE"/>
</dbReference>
<dbReference type="RefSeq" id="WP_103085058.1">
    <property type="nucleotide sequence ID" value="NZ_MNLH01000008.1"/>
</dbReference>
<keyword evidence="7 12" id="KW-0805">Transcription regulation</keyword>
<comment type="catalytic activity">
    <reaction evidence="12">
        <text>Hydrolysis of Ala-|-Gly bond in repressor LexA.</text>
        <dbReference type="EC" id="3.4.21.88"/>
    </reaction>
</comment>
<dbReference type="FunFam" id="2.10.109.10:FF:000001">
    <property type="entry name" value="LexA repressor"/>
    <property type="match status" value="1"/>
</dbReference>
<feature type="DNA-binding region" description="H-T-H motif" evidence="12">
    <location>
        <begin position="44"/>
        <end position="64"/>
    </location>
</feature>
<dbReference type="GO" id="GO:0006508">
    <property type="term" value="P:proteolysis"/>
    <property type="evidence" value="ECO:0007669"/>
    <property type="project" value="InterPro"/>
</dbReference>
<keyword evidence="11 12" id="KW-0742">SOS response</keyword>
<evidence type="ECO:0000259" key="14">
    <source>
        <dbReference type="Pfam" id="PF00717"/>
    </source>
</evidence>
<evidence type="ECO:0000256" key="4">
    <source>
        <dbReference type="ARBA" id="ARBA00022763"/>
    </source>
</evidence>
<dbReference type="GO" id="GO:0006260">
    <property type="term" value="P:DNA replication"/>
    <property type="evidence" value="ECO:0007669"/>
    <property type="project" value="UniProtKB-UniRule"/>
</dbReference>
<dbReference type="OrthoDB" id="9802364at2"/>
<dbReference type="InterPro" id="IPR015927">
    <property type="entry name" value="Peptidase_S24_S26A/B/C"/>
</dbReference>
<keyword evidence="4 12" id="KW-0227">DNA damage</keyword>
<dbReference type="NCBIfam" id="TIGR00498">
    <property type="entry name" value="lexA"/>
    <property type="match status" value="1"/>
</dbReference>
<proteinExistence type="inferred from homology"/>
<dbReference type="InterPro" id="IPR036390">
    <property type="entry name" value="WH_DNA-bd_sf"/>
</dbReference>
<dbReference type="InterPro" id="IPR036388">
    <property type="entry name" value="WH-like_DNA-bd_sf"/>
</dbReference>
<organism evidence="16 17">
    <name type="scientific">Gardnerella vaginalis</name>
    <dbReference type="NCBI Taxonomy" id="2702"/>
    <lineage>
        <taxon>Bacteria</taxon>
        <taxon>Bacillati</taxon>
        <taxon>Actinomycetota</taxon>
        <taxon>Actinomycetes</taxon>
        <taxon>Bifidobacteriales</taxon>
        <taxon>Bifidobacteriaceae</taxon>
        <taxon>Gardnerella</taxon>
    </lineage>
</organism>
<sequence length="239" mass="25949">MNDESTDQANFATESNAASLTGRQSKIMDAIQQNIAVHGFPPSFREIGELVGLRSTSSVKHQLKALELKGLIRISANKGRAIEVIGHNPVTSSTQRQQSEPLGVDVDMYESESIQTSHDVPLVGRIAAGTPITAEQHIDDVMRLPERLTGTGNLFMLEVHGDSMIDAAICDGDYVVVREQHDACNGDIVAALLDNEATVKTFRNDNGHVWLIPHNPTYSPIDGTNATIMGKVVTVLRKI</sequence>
<dbReference type="PANTHER" id="PTHR33516">
    <property type="entry name" value="LEXA REPRESSOR"/>
    <property type="match status" value="1"/>
</dbReference>
<dbReference type="GO" id="GO:0003677">
    <property type="term" value="F:DNA binding"/>
    <property type="evidence" value="ECO:0007669"/>
    <property type="project" value="UniProtKB-UniRule"/>
</dbReference>
<feature type="domain" description="Peptidase S24/S26A/S26B/S26C" evidence="14">
    <location>
        <begin position="121"/>
        <end position="233"/>
    </location>
</feature>
<evidence type="ECO:0000256" key="9">
    <source>
        <dbReference type="ARBA" id="ARBA00023163"/>
    </source>
</evidence>
<dbReference type="InterPro" id="IPR006199">
    <property type="entry name" value="LexA_DNA-bd_dom"/>
</dbReference>
<dbReference type="Pfam" id="PF01726">
    <property type="entry name" value="LexA_DNA_bind"/>
    <property type="match status" value="1"/>
</dbReference>
<comment type="function">
    <text evidence="12">Represses a number of genes involved in the response to DNA damage (SOS response), including recA and lexA. In the presence of single-stranded DNA, RecA interacts with LexA causing an autocatalytic cleavage which disrupts the DNA-binding part of LexA, leading to derepression of the SOS regulon and eventually DNA repair.</text>
</comment>
<dbReference type="SUPFAM" id="SSF51306">
    <property type="entry name" value="LexA/Signal peptidase"/>
    <property type="match status" value="1"/>
</dbReference>
<dbReference type="Proteomes" id="UP000236146">
    <property type="component" value="Unassembled WGS sequence"/>
</dbReference>
<reference evidence="16 17" key="1">
    <citation type="submission" date="2016-10" db="EMBL/GenBank/DDBJ databases">
        <authorList>
            <person name="Varghese N."/>
        </authorList>
    </citation>
    <scope>NUCLEOTIDE SEQUENCE [LARGE SCALE GENOMIC DNA]</scope>
    <source>
        <strain evidence="16 17">KA00225</strain>
    </source>
</reference>
<keyword evidence="10 12" id="KW-0234">DNA repair</keyword>
<evidence type="ECO:0000256" key="10">
    <source>
        <dbReference type="ARBA" id="ARBA00023204"/>
    </source>
</evidence>
<evidence type="ECO:0000256" key="13">
    <source>
        <dbReference type="RuleBase" id="RU003991"/>
    </source>
</evidence>
<evidence type="ECO:0000256" key="5">
    <source>
        <dbReference type="ARBA" id="ARBA00022801"/>
    </source>
</evidence>
<evidence type="ECO:0000256" key="7">
    <source>
        <dbReference type="ARBA" id="ARBA00023015"/>
    </source>
</evidence>
<dbReference type="InterPro" id="IPR006200">
    <property type="entry name" value="LexA"/>
</dbReference>
<keyword evidence="8 12" id="KW-0238">DNA-binding</keyword>
<dbReference type="InterPro" id="IPR050077">
    <property type="entry name" value="LexA_repressor"/>
</dbReference>
<dbReference type="SUPFAM" id="SSF46785">
    <property type="entry name" value="Winged helix' DNA-binding domain"/>
    <property type="match status" value="1"/>
</dbReference>
<keyword evidence="6 12" id="KW-0068">Autocatalytic cleavage</keyword>
<feature type="domain" description="LexA repressor DNA-binding" evidence="15">
    <location>
        <begin position="19"/>
        <end position="81"/>
    </location>
</feature>
<evidence type="ECO:0000256" key="12">
    <source>
        <dbReference type="HAMAP-Rule" id="MF_00015"/>
    </source>
</evidence>
<evidence type="ECO:0000256" key="6">
    <source>
        <dbReference type="ARBA" id="ARBA00022813"/>
    </source>
</evidence>
<gene>
    <name evidence="12" type="primary">lexA</name>
    <name evidence="16" type="ORF">BFS05_05990</name>
</gene>